<accession>W7K596</accession>
<dbReference type="Proteomes" id="UP000030673">
    <property type="component" value="Unassembled WGS sequence"/>
</dbReference>
<evidence type="ECO:0000256" key="1">
    <source>
        <dbReference type="SAM" id="Phobius"/>
    </source>
</evidence>
<keyword evidence="1" id="KW-0812">Transmembrane</keyword>
<dbReference type="AlphaFoldDB" id="W7K596"/>
<evidence type="ECO:0000313" key="3">
    <source>
        <dbReference type="Proteomes" id="UP000030673"/>
    </source>
</evidence>
<reference evidence="2 3" key="1">
    <citation type="submission" date="2013-02" db="EMBL/GenBank/DDBJ databases">
        <title>The Genome Sequence of Plasmodium falciparum NF54.</title>
        <authorList>
            <consortium name="The Broad Institute Genome Sequencing Platform"/>
            <consortium name="The Broad Institute Genome Sequencing Center for Infectious Disease"/>
            <person name="Neafsey D."/>
            <person name="Cheeseman I."/>
            <person name="Volkman S."/>
            <person name="Adams J."/>
            <person name="Walker B."/>
            <person name="Young S.K."/>
            <person name="Zeng Q."/>
            <person name="Gargeya S."/>
            <person name="Fitzgerald M."/>
            <person name="Haas B."/>
            <person name="Abouelleil A."/>
            <person name="Alvarado L."/>
            <person name="Arachchi H.M."/>
            <person name="Berlin A.M."/>
            <person name="Chapman S.B."/>
            <person name="Dewar J."/>
            <person name="Goldberg J."/>
            <person name="Griggs A."/>
            <person name="Gujja S."/>
            <person name="Hansen M."/>
            <person name="Howarth C."/>
            <person name="Imamovic A."/>
            <person name="Larimer J."/>
            <person name="McCowan C."/>
            <person name="Murphy C."/>
            <person name="Neiman D."/>
            <person name="Pearson M."/>
            <person name="Priest M."/>
            <person name="Roberts A."/>
            <person name="Saif S."/>
            <person name="Shea T."/>
            <person name="Sisk P."/>
            <person name="Sykes S."/>
            <person name="Wortman J."/>
            <person name="Nusbaum C."/>
            <person name="Birren B."/>
        </authorList>
    </citation>
    <scope>NUCLEOTIDE SEQUENCE [LARGE SCALE GENOMIC DNA]</scope>
    <source>
        <strain evidence="2 3">NF54</strain>
    </source>
</reference>
<dbReference type="EMBL" id="KE123809">
    <property type="protein sequence ID" value="EWC88524.1"/>
    <property type="molecule type" value="Genomic_DNA"/>
</dbReference>
<proteinExistence type="predicted"/>
<evidence type="ECO:0000313" key="2">
    <source>
        <dbReference type="EMBL" id="EWC88524.1"/>
    </source>
</evidence>
<keyword evidence="3" id="KW-1185">Reference proteome</keyword>
<organism evidence="2 3">
    <name type="scientific">Plasmodium falciparum (isolate NF54)</name>
    <dbReference type="NCBI Taxonomy" id="5843"/>
    <lineage>
        <taxon>Eukaryota</taxon>
        <taxon>Sar</taxon>
        <taxon>Alveolata</taxon>
        <taxon>Apicomplexa</taxon>
        <taxon>Aconoidasida</taxon>
        <taxon>Haemosporida</taxon>
        <taxon>Plasmodiidae</taxon>
        <taxon>Plasmodium</taxon>
        <taxon>Plasmodium (Laverania)</taxon>
    </lineage>
</organism>
<feature type="transmembrane region" description="Helical" evidence="1">
    <location>
        <begin position="20"/>
        <end position="40"/>
    </location>
</feature>
<keyword evidence="1" id="KW-0472">Membrane</keyword>
<sequence length="86" mass="10028">MKIFQNRNFHLPAPSCIDDVVDDVVFVMFCFYSLLGWTKWFQISNKLRKMCAKCSIKGGVLLFRPIFHENFGPFFHLIATTTSFKS</sequence>
<protein>
    <submittedName>
        <fullName evidence="2">Uncharacterized protein</fullName>
    </submittedName>
</protein>
<keyword evidence="1" id="KW-1133">Transmembrane helix</keyword>
<gene>
    <name evidence="2" type="ORF">PFNF54_02681</name>
</gene>
<dbReference type="OMA" id="MCAKCSI"/>
<name>W7K596_PLAFO</name>